<name>A0A1I7V983_LOALO</name>
<reference evidence="1" key="1">
    <citation type="submission" date="2012-04" db="EMBL/GenBank/DDBJ databases">
        <title>The Genome Sequence of Loa loa.</title>
        <authorList>
            <consortium name="The Broad Institute Genome Sequencing Platform"/>
            <consortium name="Broad Institute Genome Sequencing Center for Infectious Disease"/>
            <person name="Nutman T.B."/>
            <person name="Fink D.L."/>
            <person name="Russ C."/>
            <person name="Young S."/>
            <person name="Zeng Q."/>
            <person name="Gargeya S."/>
            <person name="Alvarado L."/>
            <person name="Berlin A."/>
            <person name="Chapman S.B."/>
            <person name="Chen Z."/>
            <person name="Freedman E."/>
            <person name="Gellesch M."/>
            <person name="Goldberg J."/>
            <person name="Griggs A."/>
            <person name="Gujja S."/>
            <person name="Heilman E.R."/>
            <person name="Heiman D."/>
            <person name="Howarth C."/>
            <person name="Mehta T."/>
            <person name="Neiman D."/>
            <person name="Pearson M."/>
            <person name="Roberts A."/>
            <person name="Saif S."/>
            <person name="Shea T."/>
            <person name="Shenoy N."/>
            <person name="Sisk P."/>
            <person name="Stolte C."/>
            <person name="Sykes S."/>
            <person name="White J."/>
            <person name="Yandava C."/>
            <person name="Haas B."/>
            <person name="Henn M.R."/>
            <person name="Nusbaum C."/>
            <person name="Birren B."/>
        </authorList>
    </citation>
    <scope>NUCLEOTIDE SEQUENCE [LARGE SCALE GENOMIC DNA]</scope>
</reference>
<dbReference type="WBParaSite" id="EN70_11258">
    <property type="protein sequence ID" value="EN70_11258"/>
    <property type="gene ID" value="EN70_11258"/>
</dbReference>
<reference evidence="2" key="2">
    <citation type="submission" date="2016-11" db="UniProtKB">
        <authorList>
            <consortium name="WormBaseParasite"/>
        </authorList>
    </citation>
    <scope>IDENTIFICATION</scope>
</reference>
<evidence type="ECO:0000313" key="1">
    <source>
        <dbReference type="Proteomes" id="UP000095285"/>
    </source>
</evidence>
<sequence>KSKVINVLMTDVMRVLTIAMNIETQENARPTIYCKRKRRDCGLTPNHSSFAFQNETHQTKHQGESCNRSFSFKHNLKNTRSYASELLQNAHKNVLHNIRDHGGAMRNSINIAMQKMKPNCDKVSISFGAVRQHLENIRSRPNCSTSTVRAYTMHEKVCKYQKLRGIFSAAIKTDANL</sequence>
<organism evidence="1 2">
    <name type="scientific">Loa loa</name>
    <name type="common">Eye worm</name>
    <name type="synonym">Filaria loa</name>
    <dbReference type="NCBI Taxonomy" id="7209"/>
    <lineage>
        <taxon>Eukaryota</taxon>
        <taxon>Metazoa</taxon>
        <taxon>Ecdysozoa</taxon>
        <taxon>Nematoda</taxon>
        <taxon>Chromadorea</taxon>
        <taxon>Rhabditida</taxon>
        <taxon>Spirurina</taxon>
        <taxon>Spiruromorpha</taxon>
        <taxon>Filarioidea</taxon>
        <taxon>Onchocercidae</taxon>
        <taxon>Loa</taxon>
    </lineage>
</organism>
<dbReference type="Proteomes" id="UP000095285">
    <property type="component" value="Unassembled WGS sequence"/>
</dbReference>
<proteinExistence type="predicted"/>
<keyword evidence="1" id="KW-1185">Reference proteome</keyword>
<dbReference type="AlphaFoldDB" id="A0A1I7V983"/>
<evidence type="ECO:0000313" key="2">
    <source>
        <dbReference type="WBParaSite" id="EN70_11258"/>
    </source>
</evidence>
<accession>A0A1I7V983</accession>
<protein>
    <submittedName>
        <fullName evidence="2">SCP domain-containing protein</fullName>
    </submittedName>
</protein>